<evidence type="ECO:0000256" key="1">
    <source>
        <dbReference type="SAM" id="Phobius"/>
    </source>
</evidence>
<reference evidence="2 3" key="1">
    <citation type="submission" date="2018-04" db="EMBL/GenBank/DDBJ databases">
        <authorList>
            <person name="Vogel A."/>
        </authorList>
    </citation>
    <scope>NUCLEOTIDE SEQUENCE [LARGE SCALE GENOMIC DNA]</scope>
</reference>
<name>A0A484NF61_9ASTE</name>
<feature type="transmembrane region" description="Helical" evidence="1">
    <location>
        <begin position="59"/>
        <end position="81"/>
    </location>
</feature>
<evidence type="ECO:0000313" key="3">
    <source>
        <dbReference type="Proteomes" id="UP000595140"/>
    </source>
</evidence>
<proteinExistence type="predicted"/>
<organism evidence="2 3">
    <name type="scientific">Cuscuta campestris</name>
    <dbReference type="NCBI Taxonomy" id="132261"/>
    <lineage>
        <taxon>Eukaryota</taxon>
        <taxon>Viridiplantae</taxon>
        <taxon>Streptophyta</taxon>
        <taxon>Embryophyta</taxon>
        <taxon>Tracheophyta</taxon>
        <taxon>Spermatophyta</taxon>
        <taxon>Magnoliopsida</taxon>
        <taxon>eudicotyledons</taxon>
        <taxon>Gunneridae</taxon>
        <taxon>Pentapetalae</taxon>
        <taxon>asterids</taxon>
        <taxon>lamiids</taxon>
        <taxon>Solanales</taxon>
        <taxon>Convolvulaceae</taxon>
        <taxon>Cuscuteae</taxon>
        <taxon>Cuscuta</taxon>
        <taxon>Cuscuta subgen. Grammica</taxon>
        <taxon>Cuscuta sect. Cleistogrammica</taxon>
    </lineage>
</organism>
<keyword evidence="1" id="KW-1133">Transmembrane helix</keyword>
<feature type="transmembrane region" description="Helical" evidence="1">
    <location>
        <begin position="20"/>
        <end position="47"/>
    </location>
</feature>
<evidence type="ECO:0000313" key="2">
    <source>
        <dbReference type="EMBL" id="VFQ99046.1"/>
    </source>
</evidence>
<protein>
    <submittedName>
        <fullName evidence="2">Uncharacterized protein</fullName>
    </submittedName>
</protein>
<keyword evidence="3" id="KW-1185">Reference proteome</keyword>
<dbReference type="EMBL" id="OOIL02006641">
    <property type="protein sequence ID" value="VFQ99046.1"/>
    <property type="molecule type" value="Genomic_DNA"/>
</dbReference>
<keyword evidence="1" id="KW-0812">Transmembrane</keyword>
<sequence>MLENSWHHHNYLDHCISSLHLYILSLSVLFTTSSIRQALFLLPLLLLHFFDTKKIRWGFLIHCLVVDICSCFVFSSVWISFKSNETIFLFLSYKKGIEQSLDTFHYFF</sequence>
<dbReference type="AlphaFoldDB" id="A0A484NF61"/>
<accession>A0A484NF61</accession>
<keyword evidence="1" id="KW-0472">Membrane</keyword>
<gene>
    <name evidence="2" type="ORF">CCAM_LOCUS40822</name>
</gene>
<dbReference type="Proteomes" id="UP000595140">
    <property type="component" value="Unassembled WGS sequence"/>
</dbReference>